<protein>
    <submittedName>
        <fullName evidence="1">Uncharacterized protein</fullName>
    </submittedName>
</protein>
<evidence type="ECO:0000313" key="1">
    <source>
        <dbReference type="EMBL" id="WVZ64537.1"/>
    </source>
</evidence>
<accession>A0AAQ3T213</accession>
<proteinExistence type="predicted"/>
<reference evidence="1 2" key="1">
    <citation type="submission" date="2024-02" db="EMBL/GenBank/DDBJ databases">
        <title>High-quality chromosome-scale genome assembly of Pensacola bahiagrass (Paspalum notatum Flugge var. saurae).</title>
        <authorList>
            <person name="Vega J.M."/>
            <person name="Podio M."/>
            <person name="Orjuela J."/>
            <person name="Siena L.A."/>
            <person name="Pessino S.C."/>
            <person name="Combes M.C."/>
            <person name="Mariac C."/>
            <person name="Albertini E."/>
            <person name="Pupilli F."/>
            <person name="Ortiz J.P.A."/>
            <person name="Leblanc O."/>
        </authorList>
    </citation>
    <scope>NUCLEOTIDE SEQUENCE [LARGE SCALE GENOMIC DNA]</scope>
    <source>
        <strain evidence="1">R1</strain>
        <tissue evidence="1">Leaf</tissue>
    </source>
</reference>
<evidence type="ECO:0000313" key="2">
    <source>
        <dbReference type="Proteomes" id="UP001341281"/>
    </source>
</evidence>
<sequence>MSGGGIGASSWSGDVWPNSLSSSAAYSLSTLGSPSSSSCSLSPISRTTGVGPSSWSTGSTGGWHSSWSGGGGSCSLSITGGVRFGVGRHRRCQQRRFPGRERHRGSWWDVRSRRLVVEGVDFAQDTQEGGADEYMFISDSDDEGFQGIICTDDSEFVPETEAHDVATMDENEGKISNQRPKVDPPSVTGTTNQDIVKSKSKEKLYAMANCSSVELRKLHEDKESEEDMPINLAAYSEEEEMSMDLAVYSQDEEHEPLDDSQLELIKGMVTVEDLSCNLYGIPYITEIKITLTCKHSFLLNRLERKCPWTLPDLVEVAIERIESRWSLDATSLKDTSNMSMFFLFSSVLKIMRSLSNCVWWSLLSAVKSY</sequence>
<name>A0AAQ3T213_PASNO</name>
<keyword evidence="2" id="KW-1185">Reference proteome</keyword>
<dbReference type="EMBL" id="CP144747">
    <property type="protein sequence ID" value="WVZ64537.1"/>
    <property type="molecule type" value="Genomic_DNA"/>
</dbReference>
<dbReference type="Proteomes" id="UP001341281">
    <property type="component" value="Chromosome 03"/>
</dbReference>
<organism evidence="1 2">
    <name type="scientific">Paspalum notatum var. saurae</name>
    <dbReference type="NCBI Taxonomy" id="547442"/>
    <lineage>
        <taxon>Eukaryota</taxon>
        <taxon>Viridiplantae</taxon>
        <taxon>Streptophyta</taxon>
        <taxon>Embryophyta</taxon>
        <taxon>Tracheophyta</taxon>
        <taxon>Spermatophyta</taxon>
        <taxon>Magnoliopsida</taxon>
        <taxon>Liliopsida</taxon>
        <taxon>Poales</taxon>
        <taxon>Poaceae</taxon>
        <taxon>PACMAD clade</taxon>
        <taxon>Panicoideae</taxon>
        <taxon>Andropogonodae</taxon>
        <taxon>Paspaleae</taxon>
        <taxon>Paspalinae</taxon>
        <taxon>Paspalum</taxon>
    </lineage>
</organism>
<dbReference type="AlphaFoldDB" id="A0AAQ3T213"/>
<gene>
    <name evidence="1" type="ORF">U9M48_014038</name>
</gene>